<comment type="caution">
    <text evidence="1">The sequence shown here is derived from an EMBL/GenBank/DDBJ whole genome shotgun (WGS) entry which is preliminary data.</text>
</comment>
<evidence type="ECO:0000313" key="2">
    <source>
        <dbReference type="Proteomes" id="UP001295684"/>
    </source>
</evidence>
<evidence type="ECO:0000313" key="1">
    <source>
        <dbReference type="EMBL" id="CAI2367059.1"/>
    </source>
</evidence>
<keyword evidence="2" id="KW-1185">Reference proteome</keyword>
<dbReference type="AlphaFoldDB" id="A0AAD1X8I2"/>
<proteinExistence type="predicted"/>
<name>A0AAD1X8I2_EUPCR</name>
<accession>A0AAD1X8I2</accession>
<gene>
    <name evidence="1" type="ORF">ECRASSUSDP1_LOCUS8336</name>
</gene>
<sequence length="153" mass="18226">MTVMKLIQYCSLGNTRYYDSVMDHYKDKNIENTLKLLIRAKQLCAIEDILIKLLKAIHRREEISSKITAILKCNDEEKVDLNIKRYLFRIIYKLITSESTFLFKLTHNILKWIKELSQESKLFEKIPFVFNNTVYDKHVKNEVIAIKRIISLK</sequence>
<organism evidence="1 2">
    <name type="scientific">Euplotes crassus</name>
    <dbReference type="NCBI Taxonomy" id="5936"/>
    <lineage>
        <taxon>Eukaryota</taxon>
        <taxon>Sar</taxon>
        <taxon>Alveolata</taxon>
        <taxon>Ciliophora</taxon>
        <taxon>Intramacronucleata</taxon>
        <taxon>Spirotrichea</taxon>
        <taxon>Hypotrichia</taxon>
        <taxon>Euplotida</taxon>
        <taxon>Euplotidae</taxon>
        <taxon>Moneuplotes</taxon>
    </lineage>
</organism>
<dbReference type="Proteomes" id="UP001295684">
    <property type="component" value="Unassembled WGS sequence"/>
</dbReference>
<protein>
    <submittedName>
        <fullName evidence="1">Uncharacterized protein</fullName>
    </submittedName>
</protein>
<dbReference type="EMBL" id="CAMPGE010008153">
    <property type="protein sequence ID" value="CAI2367059.1"/>
    <property type="molecule type" value="Genomic_DNA"/>
</dbReference>
<reference evidence="1" key="1">
    <citation type="submission" date="2023-07" db="EMBL/GenBank/DDBJ databases">
        <authorList>
            <consortium name="AG Swart"/>
            <person name="Singh M."/>
            <person name="Singh A."/>
            <person name="Seah K."/>
            <person name="Emmerich C."/>
        </authorList>
    </citation>
    <scope>NUCLEOTIDE SEQUENCE</scope>
    <source>
        <strain evidence="1">DP1</strain>
    </source>
</reference>